<dbReference type="SMART" id="SM00279">
    <property type="entry name" value="HhH2"/>
    <property type="match status" value="1"/>
</dbReference>
<comment type="function">
    <text evidence="4">5'-3' exonuclease acting preferentially on double-stranded DNA.</text>
</comment>
<dbReference type="InterPro" id="IPR029060">
    <property type="entry name" value="PIN-like_dom_sf"/>
</dbReference>
<evidence type="ECO:0000313" key="8">
    <source>
        <dbReference type="Proteomes" id="UP000717624"/>
    </source>
</evidence>
<dbReference type="Pfam" id="PF01367">
    <property type="entry name" value="5_3_exonuc"/>
    <property type="match status" value="1"/>
</dbReference>
<organism evidence="7 8">
    <name type="scientific">Brevibacillus fulvus</name>
    <dbReference type="NCBI Taxonomy" id="1125967"/>
    <lineage>
        <taxon>Bacteria</taxon>
        <taxon>Bacillati</taxon>
        <taxon>Bacillota</taxon>
        <taxon>Bacilli</taxon>
        <taxon>Bacillales</taxon>
        <taxon>Paenibacillaceae</taxon>
        <taxon>Brevibacillus</taxon>
    </lineage>
</organism>
<sequence>MSLQPTILLIDGMSFLFRAFYASSWTGSYRQTSSGVYTNAVYGFTKMLLDYTEALSPTHVIVGWDVASRETLVRSEWYAGYKSNRVSPPPELVPQFELVKEVTAAFSIPNVGLPGYEGDDILGTLSTRFAEEGSEVVIATGDYDSLQLVAPQVAVKILKNGGKHEHYTPESLRELRGITPEQVVDLKALQGDTSDCIPGCPGVGEKTALKLIMEFGSLENLYANLHQCTAKLREKLETHQEQVYLSRKLATIFRDLPLELALDEAQWAFDRQQVEQKFDELEFGKTMISRLAKMSRPLV</sequence>
<dbReference type="InterPro" id="IPR038969">
    <property type="entry name" value="FEN"/>
</dbReference>
<dbReference type="FunFam" id="1.10.150.20:FF:000003">
    <property type="entry name" value="DNA polymerase I"/>
    <property type="match status" value="1"/>
</dbReference>
<dbReference type="InterPro" id="IPR020046">
    <property type="entry name" value="5-3_exonucl_a-hlix_arch_N"/>
</dbReference>
<dbReference type="Proteomes" id="UP000717624">
    <property type="component" value="Unassembled WGS sequence"/>
</dbReference>
<dbReference type="InterPro" id="IPR020045">
    <property type="entry name" value="DNA_polI_H3TH"/>
</dbReference>
<dbReference type="PANTHER" id="PTHR42646:SF2">
    <property type="entry name" value="5'-3' EXONUCLEASE FAMILY PROTEIN"/>
    <property type="match status" value="1"/>
</dbReference>
<feature type="domain" description="5'-3' exonuclease" evidence="6">
    <location>
        <begin position="4"/>
        <end position="268"/>
    </location>
</feature>
<dbReference type="SUPFAM" id="SSF47807">
    <property type="entry name" value="5' to 3' exonuclease, C-terminal subdomain"/>
    <property type="match status" value="1"/>
</dbReference>
<proteinExistence type="predicted"/>
<keyword evidence="2" id="KW-0378">Hydrolase</keyword>
<evidence type="ECO:0000313" key="7">
    <source>
        <dbReference type="EMBL" id="MBM7588987.1"/>
    </source>
</evidence>
<dbReference type="SMART" id="SM00475">
    <property type="entry name" value="53EXOc"/>
    <property type="match status" value="1"/>
</dbReference>
<keyword evidence="1" id="KW-0540">Nuclease</keyword>
<dbReference type="GO" id="GO:0003677">
    <property type="term" value="F:DNA binding"/>
    <property type="evidence" value="ECO:0007669"/>
    <property type="project" value="UniProtKB-KW"/>
</dbReference>
<keyword evidence="3" id="KW-0238">DNA-binding</keyword>
<keyword evidence="7" id="KW-0269">Exonuclease</keyword>
<dbReference type="Pfam" id="PF02739">
    <property type="entry name" value="5_3_exonuc_N"/>
    <property type="match status" value="1"/>
</dbReference>
<comment type="caution">
    <text evidence="7">The sequence shown here is derived from an EMBL/GenBank/DDBJ whole genome shotgun (WGS) entry which is preliminary data.</text>
</comment>
<evidence type="ECO:0000256" key="3">
    <source>
        <dbReference type="ARBA" id="ARBA00023125"/>
    </source>
</evidence>
<dbReference type="Gene3D" id="1.10.150.20">
    <property type="entry name" value="5' to 3' exonuclease, C-terminal subdomain"/>
    <property type="match status" value="1"/>
</dbReference>
<evidence type="ECO:0000256" key="1">
    <source>
        <dbReference type="ARBA" id="ARBA00022722"/>
    </source>
</evidence>
<reference evidence="7" key="1">
    <citation type="submission" date="2021-01" db="EMBL/GenBank/DDBJ databases">
        <title>Genomic Encyclopedia of Type Strains, Phase IV (KMG-IV): sequencing the most valuable type-strain genomes for metagenomic binning, comparative biology and taxonomic classification.</title>
        <authorList>
            <person name="Goeker M."/>
        </authorList>
    </citation>
    <scope>NUCLEOTIDE SEQUENCE</scope>
    <source>
        <strain evidence="7">DSM 25523</strain>
    </source>
</reference>
<keyword evidence="8" id="KW-1185">Reference proteome</keyword>
<dbReference type="CDD" id="cd09859">
    <property type="entry name" value="PIN_53EXO"/>
    <property type="match status" value="1"/>
</dbReference>
<evidence type="ECO:0000259" key="6">
    <source>
        <dbReference type="SMART" id="SM00475"/>
    </source>
</evidence>
<dbReference type="GO" id="GO:0008409">
    <property type="term" value="F:5'-3' exonuclease activity"/>
    <property type="evidence" value="ECO:0007669"/>
    <property type="project" value="InterPro"/>
</dbReference>
<dbReference type="AlphaFoldDB" id="A0A938XZW9"/>
<evidence type="ECO:0000256" key="4">
    <source>
        <dbReference type="ARBA" id="ARBA00049957"/>
    </source>
</evidence>
<dbReference type="PANTHER" id="PTHR42646">
    <property type="entry name" value="FLAP ENDONUCLEASE XNI"/>
    <property type="match status" value="1"/>
</dbReference>
<dbReference type="EMBL" id="JAFBEB010000001">
    <property type="protein sequence ID" value="MBM7588987.1"/>
    <property type="molecule type" value="Genomic_DNA"/>
</dbReference>
<dbReference type="InterPro" id="IPR008918">
    <property type="entry name" value="HhH2"/>
</dbReference>
<gene>
    <name evidence="7" type="ORF">JOD01_000573</name>
</gene>
<evidence type="ECO:0000256" key="5">
    <source>
        <dbReference type="ARBA" id="ARBA00050026"/>
    </source>
</evidence>
<dbReference type="CDD" id="cd09898">
    <property type="entry name" value="H3TH_53EXO"/>
    <property type="match status" value="1"/>
</dbReference>
<name>A0A938XZW9_9BACL</name>
<evidence type="ECO:0000256" key="2">
    <source>
        <dbReference type="ARBA" id="ARBA00022801"/>
    </source>
</evidence>
<accession>A0A938XZW9</accession>
<dbReference type="SUPFAM" id="SSF88723">
    <property type="entry name" value="PIN domain-like"/>
    <property type="match status" value="1"/>
</dbReference>
<dbReference type="GO" id="GO:0033567">
    <property type="term" value="P:DNA replication, Okazaki fragment processing"/>
    <property type="evidence" value="ECO:0007669"/>
    <property type="project" value="InterPro"/>
</dbReference>
<dbReference type="GO" id="GO:0017108">
    <property type="term" value="F:5'-flap endonuclease activity"/>
    <property type="evidence" value="ECO:0007669"/>
    <property type="project" value="InterPro"/>
</dbReference>
<dbReference type="InterPro" id="IPR036279">
    <property type="entry name" value="5-3_exonuclease_C_sf"/>
</dbReference>
<protein>
    <recommendedName>
        <fullName evidence="5">5'-3' exonuclease</fullName>
    </recommendedName>
</protein>
<dbReference type="Gene3D" id="3.40.50.1010">
    <property type="entry name" value="5'-nuclease"/>
    <property type="match status" value="1"/>
</dbReference>
<dbReference type="InterPro" id="IPR002421">
    <property type="entry name" value="5-3_exonuclease"/>
</dbReference>